<accession>A0A147B6T9</accession>
<feature type="transmembrane region" description="Helical" evidence="5">
    <location>
        <begin position="45"/>
        <end position="66"/>
    </location>
</feature>
<dbReference type="PANTHER" id="PTHR45692">
    <property type="entry name" value="G_PROTEIN_RECEP_F2_4 DOMAIN-CONTAINING PROTEIN"/>
    <property type="match status" value="1"/>
</dbReference>
<dbReference type="GO" id="GO:0016020">
    <property type="term" value="C:membrane"/>
    <property type="evidence" value="ECO:0007669"/>
    <property type="project" value="UniProtKB-SubCell"/>
</dbReference>
<dbReference type="GO" id="GO:0004930">
    <property type="term" value="F:G protein-coupled receptor activity"/>
    <property type="evidence" value="ECO:0007669"/>
    <property type="project" value="InterPro"/>
</dbReference>
<evidence type="ECO:0000256" key="1">
    <source>
        <dbReference type="ARBA" id="ARBA00004141"/>
    </source>
</evidence>
<evidence type="ECO:0000259" key="6">
    <source>
        <dbReference type="PROSITE" id="PS50261"/>
    </source>
</evidence>
<sequence>GLERVHSHGSHHALSSPGGVLLDPCGSCLAVSSFRKVIGTYIPHMMLKCGVPAWGVPLVVVAVSVSFDPTNYKSRTNVCWPQGPQLLYGCLLPVALILIANMVVFTLVIYSLCCRPQRALRSSQGRFELAKMKFRATACVVFLLGLTWIFAYLTVIDAHGIGRI</sequence>
<evidence type="ECO:0000313" key="7">
    <source>
        <dbReference type="EMBL" id="JAR86481.1"/>
    </source>
</evidence>
<dbReference type="PANTHER" id="PTHR45692:SF1">
    <property type="entry name" value="G-PROTEIN COUPLED RECEPTORS FAMILY 2 PROFILE 2 DOMAIN-CONTAINING PROTEIN"/>
    <property type="match status" value="1"/>
</dbReference>
<keyword evidence="3 5" id="KW-1133">Transmembrane helix</keyword>
<reference evidence="7" key="1">
    <citation type="submission" date="2016-03" db="EMBL/GenBank/DDBJ databases">
        <title>Gut transcriptome analysis on engorged females of Ornithodoros mimon (Acari: Argasidae) and phylogenetic inferences of soft ticks.</title>
        <authorList>
            <person name="Landulfo G.A."/>
            <person name="Giovanni D."/>
            <person name="Carvalho E."/>
            <person name="Junqueira-de-Azevedo I."/>
            <person name="Patane J."/>
            <person name="Mendoca R."/>
            <person name="Barros-Battesti D."/>
        </authorList>
    </citation>
    <scope>NUCLEOTIDE SEQUENCE</scope>
    <source>
        <strain evidence="7">Females</strain>
        <tissue evidence="7">Gut</tissue>
    </source>
</reference>
<dbReference type="Pfam" id="PF00002">
    <property type="entry name" value="7tm_2"/>
    <property type="match status" value="1"/>
</dbReference>
<dbReference type="AlphaFoldDB" id="A0A147B6T9"/>
<protein>
    <submittedName>
        <fullName evidence="7">Latrophilin 3 like</fullName>
    </submittedName>
</protein>
<dbReference type="EMBL" id="GEIB01001956">
    <property type="protein sequence ID" value="JAR86481.1"/>
    <property type="molecule type" value="Transcribed_RNA"/>
</dbReference>
<name>A0A147B6T9_9ACAR</name>
<proteinExistence type="predicted"/>
<dbReference type="InterPro" id="IPR000832">
    <property type="entry name" value="GPCR_2_secretin-like"/>
</dbReference>
<evidence type="ECO:0000256" key="5">
    <source>
        <dbReference type="SAM" id="Phobius"/>
    </source>
</evidence>
<feature type="domain" description="G-protein coupled receptors family 2 profile 2" evidence="6">
    <location>
        <begin position="53"/>
        <end position="164"/>
    </location>
</feature>
<organism evidence="7">
    <name type="scientific">Alectorobius mimon</name>
    <dbReference type="NCBI Taxonomy" id="360319"/>
    <lineage>
        <taxon>Eukaryota</taxon>
        <taxon>Metazoa</taxon>
        <taxon>Ecdysozoa</taxon>
        <taxon>Arthropoda</taxon>
        <taxon>Chelicerata</taxon>
        <taxon>Arachnida</taxon>
        <taxon>Acari</taxon>
        <taxon>Parasitiformes</taxon>
        <taxon>Ixodida</taxon>
        <taxon>Ixodoidea</taxon>
        <taxon>Argasidae</taxon>
        <taxon>Ornithodorinae</taxon>
        <taxon>Alectorobius</taxon>
    </lineage>
</organism>
<evidence type="ECO:0000256" key="4">
    <source>
        <dbReference type="ARBA" id="ARBA00023136"/>
    </source>
</evidence>
<keyword evidence="2 5" id="KW-0812">Transmembrane</keyword>
<feature type="non-terminal residue" evidence="7">
    <location>
        <position position="1"/>
    </location>
</feature>
<dbReference type="InterPro" id="IPR017981">
    <property type="entry name" value="GPCR_2-like_7TM"/>
</dbReference>
<dbReference type="Gene3D" id="1.20.1070.10">
    <property type="entry name" value="Rhodopsin 7-helix transmembrane proteins"/>
    <property type="match status" value="1"/>
</dbReference>
<feature type="non-terminal residue" evidence="7">
    <location>
        <position position="164"/>
    </location>
</feature>
<feature type="transmembrane region" description="Helical" evidence="5">
    <location>
        <begin position="86"/>
        <end position="113"/>
    </location>
</feature>
<feature type="transmembrane region" description="Helical" evidence="5">
    <location>
        <begin position="134"/>
        <end position="155"/>
    </location>
</feature>
<dbReference type="GO" id="GO:0007166">
    <property type="term" value="P:cell surface receptor signaling pathway"/>
    <property type="evidence" value="ECO:0007669"/>
    <property type="project" value="InterPro"/>
</dbReference>
<keyword evidence="4 5" id="KW-0472">Membrane</keyword>
<dbReference type="PROSITE" id="PS50261">
    <property type="entry name" value="G_PROTEIN_RECEP_F2_4"/>
    <property type="match status" value="1"/>
</dbReference>
<evidence type="ECO:0000256" key="2">
    <source>
        <dbReference type="ARBA" id="ARBA00022692"/>
    </source>
</evidence>
<comment type="subcellular location">
    <subcellularLocation>
        <location evidence="1">Membrane</location>
        <topology evidence="1">Multi-pass membrane protein</topology>
    </subcellularLocation>
</comment>
<evidence type="ECO:0000256" key="3">
    <source>
        <dbReference type="ARBA" id="ARBA00022989"/>
    </source>
</evidence>